<dbReference type="EMBL" id="DS999641">
    <property type="protein sequence ID" value="EFE65828.2"/>
    <property type="molecule type" value="Genomic_DNA"/>
</dbReference>
<reference evidence="2" key="1">
    <citation type="submission" date="2008-12" db="EMBL/GenBank/DDBJ databases">
        <title>Annotation of Streptomyces ghanaensis ATCC 14672.</title>
        <authorList>
            <consortium name="The Broad Institute Genome Sequencing Platform"/>
            <consortium name="Broad Institute Microbial Sequencing Center"/>
            <person name="Fischbach M."/>
            <person name="Ward D."/>
            <person name="Young S."/>
            <person name="Kodira C.D."/>
            <person name="Zeng Q."/>
            <person name="Koehrsen M."/>
            <person name="Godfrey P."/>
            <person name="Alvarado L."/>
            <person name="Berlin A.M."/>
            <person name="Borenstein D."/>
            <person name="Chen Z."/>
            <person name="Engels R."/>
            <person name="Freedman E."/>
            <person name="Gellesch M."/>
            <person name="Goldberg J."/>
            <person name="Griggs A."/>
            <person name="Gujja S."/>
            <person name="Heiman D.I."/>
            <person name="Hepburn T.A."/>
            <person name="Howarth C."/>
            <person name="Jen D."/>
            <person name="Larson L."/>
            <person name="Lewis B."/>
            <person name="Mehta T."/>
            <person name="Park D."/>
            <person name="Pearson M."/>
            <person name="Roberts A."/>
            <person name="Saif S."/>
            <person name="Shea T.D."/>
            <person name="Shenoy N."/>
            <person name="Sisk P."/>
            <person name="Stolte C."/>
            <person name="Sykes S.N."/>
            <person name="Walk T."/>
            <person name="White J."/>
            <person name="Yandava C."/>
            <person name="Straight P."/>
            <person name="Clardy J."/>
            <person name="Hung D."/>
            <person name="Kolter R."/>
            <person name="Mekalanos J."/>
            <person name="Walker S."/>
            <person name="Walsh C.T."/>
            <person name="Wieland B.L.C."/>
            <person name="Ilzarbe M."/>
            <person name="Galagan J."/>
            <person name="Nusbaum C."/>
            <person name="Birren B."/>
        </authorList>
    </citation>
    <scope>NUCLEOTIDE SEQUENCE [LARGE SCALE GENOMIC DNA]</scope>
    <source>
        <strain evidence="2">ATCC 14672 / DSM 40746 / JCM 4963 / KCTC 9882 / NRRL B-12104 / FH 1290</strain>
    </source>
</reference>
<dbReference type="eggNOG" id="ENOG5031GQZ">
    <property type="taxonomic scope" value="Bacteria"/>
</dbReference>
<organism evidence="1 2">
    <name type="scientific">Streptomyces viridosporus (strain ATCC 14672 / DSM 40746 / JCM 4963 / KCTC 9882 / NRRL B-12104 / FH 1290)</name>
    <name type="common">Streptomyces ghanaensis</name>
    <dbReference type="NCBI Taxonomy" id="566461"/>
    <lineage>
        <taxon>Bacteria</taxon>
        <taxon>Bacillati</taxon>
        <taxon>Actinomycetota</taxon>
        <taxon>Actinomycetes</taxon>
        <taxon>Kitasatosporales</taxon>
        <taxon>Streptomycetaceae</taxon>
        <taxon>Streptomyces</taxon>
    </lineage>
</organism>
<dbReference type="RefSeq" id="WP_004980645.1">
    <property type="nucleotide sequence ID" value="NZ_DS999641.1"/>
</dbReference>
<dbReference type="AlphaFoldDB" id="D6A4I8"/>
<evidence type="ECO:0000313" key="1">
    <source>
        <dbReference type="EMBL" id="EFE65828.2"/>
    </source>
</evidence>
<evidence type="ECO:0000313" key="2">
    <source>
        <dbReference type="Proteomes" id="UP000003824"/>
    </source>
</evidence>
<gene>
    <name evidence="1" type="ORF">SSFG_01082</name>
</gene>
<dbReference type="Proteomes" id="UP000003824">
    <property type="component" value="Unassembled WGS sequence"/>
</dbReference>
<proteinExistence type="predicted"/>
<protein>
    <submittedName>
        <fullName evidence="1">Predicted protein</fullName>
    </submittedName>
</protein>
<name>D6A4I8_STRV1</name>
<sequence length="130" mass="15019">MTDQPKRAMTMREIREGLGHVQPGQPEPIVQATRYEVSLLPEGDVNRLLFTINVEYRGDNRWAVVRHRLCMNAEGVWSWESVPSEREDEWLAAHRFDLDTALRLAKEHAPKVMVNGMTALSVYRRTHPTP</sequence>
<accession>D6A4I8</accession>